<name>A0ABZ2ZYX3_9MICC</name>
<dbReference type="Pfam" id="PF00356">
    <property type="entry name" value="LacI"/>
    <property type="match status" value="1"/>
</dbReference>
<keyword evidence="1" id="KW-0805">Transcription regulation</keyword>
<dbReference type="SUPFAM" id="SSF47413">
    <property type="entry name" value="lambda repressor-like DNA-binding domains"/>
    <property type="match status" value="1"/>
</dbReference>
<evidence type="ECO:0000256" key="1">
    <source>
        <dbReference type="ARBA" id="ARBA00023015"/>
    </source>
</evidence>
<dbReference type="SMART" id="SM00354">
    <property type="entry name" value="HTH_LACI"/>
    <property type="match status" value="1"/>
</dbReference>
<evidence type="ECO:0000259" key="5">
    <source>
        <dbReference type="PROSITE" id="PS50932"/>
    </source>
</evidence>
<dbReference type="CDD" id="cd01392">
    <property type="entry name" value="HTH_LacI"/>
    <property type="match status" value="1"/>
</dbReference>
<dbReference type="EMBL" id="CP151657">
    <property type="protein sequence ID" value="WZP17310.1"/>
    <property type="molecule type" value="Genomic_DNA"/>
</dbReference>
<dbReference type="InterPro" id="IPR028082">
    <property type="entry name" value="Peripla_BP_I"/>
</dbReference>
<keyword evidence="2 6" id="KW-0238">DNA-binding</keyword>
<dbReference type="InterPro" id="IPR046335">
    <property type="entry name" value="LacI/GalR-like_sensor"/>
</dbReference>
<accession>A0ABZ2ZYX3</accession>
<feature type="domain" description="HTH lacI-type" evidence="5">
    <location>
        <begin position="4"/>
        <end position="57"/>
    </location>
</feature>
<feature type="compositionally biased region" description="Basic and acidic residues" evidence="4">
    <location>
        <begin position="340"/>
        <end position="356"/>
    </location>
</feature>
<dbReference type="GO" id="GO:0003677">
    <property type="term" value="F:DNA binding"/>
    <property type="evidence" value="ECO:0007669"/>
    <property type="project" value="UniProtKB-KW"/>
</dbReference>
<dbReference type="PROSITE" id="PS50932">
    <property type="entry name" value="HTH_LACI_2"/>
    <property type="match status" value="1"/>
</dbReference>
<reference evidence="6 7" key="1">
    <citation type="submission" date="2024-04" db="EMBL/GenBank/DDBJ databases">
        <title>Arthrobacter sp. from Plains bison fecal sample.</title>
        <authorList>
            <person name="Ruzzini A."/>
        </authorList>
    </citation>
    <scope>NUCLEOTIDE SEQUENCE [LARGE SCALE GENOMIC DNA]</scope>
    <source>
        <strain evidence="6 7">EINP1</strain>
    </source>
</reference>
<evidence type="ECO:0000313" key="7">
    <source>
        <dbReference type="Proteomes" id="UP001448858"/>
    </source>
</evidence>
<dbReference type="InterPro" id="IPR010982">
    <property type="entry name" value="Lambda_DNA-bd_dom_sf"/>
</dbReference>
<evidence type="ECO:0000313" key="6">
    <source>
        <dbReference type="EMBL" id="WZP17310.1"/>
    </source>
</evidence>
<dbReference type="Proteomes" id="UP001448858">
    <property type="component" value="Chromosome"/>
</dbReference>
<gene>
    <name evidence="6" type="ORF">AAE021_07065</name>
</gene>
<keyword evidence="7" id="KW-1185">Reference proteome</keyword>
<feature type="region of interest" description="Disordered" evidence="4">
    <location>
        <begin position="327"/>
        <end position="356"/>
    </location>
</feature>
<dbReference type="InterPro" id="IPR000843">
    <property type="entry name" value="HTH_LacI"/>
</dbReference>
<evidence type="ECO:0000256" key="4">
    <source>
        <dbReference type="SAM" id="MobiDB-lite"/>
    </source>
</evidence>
<proteinExistence type="predicted"/>
<organism evidence="6 7">
    <name type="scientific">Arthrobacter citreus</name>
    <dbReference type="NCBI Taxonomy" id="1670"/>
    <lineage>
        <taxon>Bacteria</taxon>
        <taxon>Bacillati</taxon>
        <taxon>Actinomycetota</taxon>
        <taxon>Actinomycetes</taxon>
        <taxon>Micrococcales</taxon>
        <taxon>Micrococcaceae</taxon>
        <taxon>Arthrobacter</taxon>
    </lineage>
</organism>
<dbReference type="Pfam" id="PF13377">
    <property type="entry name" value="Peripla_BP_3"/>
    <property type="match status" value="1"/>
</dbReference>
<dbReference type="PANTHER" id="PTHR30146">
    <property type="entry name" value="LACI-RELATED TRANSCRIPTIONAL REPRESSOR"/>
    <property type="match status" value="1"/>
</dbReference>
<dbReference type="Gene3D" id="1.10.260.40">
    <property type="entry name" value="lambda repressor-like DNA-binding domains"/>
    <property type="match status" value="1"/>
</dbReference>
<dbReference type="PANTHER" id="PTHR30146:SF109">
    <property type="entry name" value="HTH-TYPE TRANSCRIPTIONAL REGULATOR GALS"/>
    <property type="match status" value="1"/>
</dbReference>
<dbReference type="Gene3D" id="3.40.50.2300">
    <property type="match status" value="2"/>
</dbReference>
<protein>
    <submittedName>
        <fullName evidence="6">LacI family DNA-binding transcriptional regulator</fullName>
    </submittedName>
</protein>
<dbReference type="CDD" id="cd06267">
    <property type="entry name" value="PBP1_LacI_sugar_binding-like"/>
    <property type="match status" value="1"/>
</dbReference>
<evidence type="ECO:0000256" key="2">
    <source>
        <dbReference type="ARBA" id="ARBA00023125"/>
    </source>
</evidence>
<evidence type="ECO:0000256" key="3">
    <source>
        <dbReference type="ARBA" id="ARBA00023163"/>
    </source>
</evidence>
<keyword evidence="3" id="KW-0804">Transcription</keyword>
<sequence>MARVTITQVAAHAGVSVASASRALNGLIASPQTVAKVQHAAEELGYVADATAQSLKRGRTNQLVYAVADIGNPVYVEMMTAVERVVSASGYRLVLSSMGTLSSSVDVVRDLSRGYVDGMILSPLRVTDELLAVLAKTPVPVVVLGHLPDSQSIDNVRADSRTAMRLVVDHLAAEGRRDVTFVNGPSDTTPGAFRRDGFAAAVAAHPEILARSVEAEDFTIGAGYAAARRVLSGEFRPDAIVAANDLIGIGVIRAAEDFGLSVPGDIAVTGIDNTELAGVVRPGLTSVDLGADERGRAAAELLLQRITDPARPAHTIAVAPSLVVRGSSLARRPDPASSPTRDHTEHTDLNEEREAG</sequence>
<dbReference type="SUPFAM" id="SSF53822">
    <property type="entry name" value="Periplasmic binding protein-like I"/>
    <property type="match status" value="1"/>
</dbReference>
<dbReference type="RefSeq" id="WP_342024907.1">
    <property type="nucleotide sequence ID" value="NZ_CP151657.1"/>
</dbReference>